<dbReference type="GO" id="GO:0016301">
    <property type="term" value="F:kinase activity"/>
    <property type="evidence" value="ECO:0007669"/>
    <property type="project" value="UniProtKB-KW"/>
</dbReference>
<sequence>METRLTNQDKPHIVLRATEHSRLTSLALAAPGRDLDVADDLLAELERASVVSDDQFPTTAVGMGSTVTYETESGHCRTVTLCYPGKADIERSMVSVLTPIGVALLGMAPGQAINWNGRDGQMHRLTIKSVEVTATSRAV</sequence>
<reference evidence="3 4" key="1">
    <citation type="submission" date="2020-08" db="EMBL/GenBank/DDBJ databases">
        <title>Genomic Encyclopedia of Type Strains, Phase IV (KMG-IV): sequencing the most valuable type-strain genomes for metagenomic binning, comparative biology and taxonomic classification.</title>
        <authorList>
            <person name="Goeker M."/>
        </authorList>
    </citation>
    <scope>NUCLEOTIDE SEQUENCE [LARGE SCALE GENOMIC DNA]</scope>
    <source>
        <strain evidence="3 4">DSM 100211</strain>
    </source>
</reference>
<dbReference type="InterPro" id="IPR001437">
    <property type="entry name" value="Tscrpt_elong_fac_GreA/B_C"/>
</dbReference>
<gene>
    <name evidence="3" type="ORF">GGQ64_003828</name>
</gene>
<dbReference type="GO" id="GO:0006354">
    <property type="term" value="P:DNA-templated transcription elongation"/>
    <property type="evidence" value="ECO:0007669"/>
    <property type="project" value="TreeGrafter"/>
</dbReference>
<evidence type="ECO:0000259" key="2">
    <source>
        <dbReference type="Pfam" id="PF14760"/>
    </source>
</evidence>
<dbReference type="Proteomes" id="UP000574761">
    <property type="component" value="Unassembled WGS sequence"/>
</dbReference>
<dbReference type="GO" id="GO:0032784">
    <property type="term" value="P:regulation of DNA-templated transcription elongation"/>
    <property type="evidence" value="ECO:0007669"/>
    <property type="project" value="InterPro"/>
</dbReference>
<dbReference type="PANTHER" id="PTHR30437:SF5">
    <property type="entry name" value="REGULATOR OF NUCLEOSIDE DIPHOSPHATE KINASE"/>
    <property type="match status" value="1"/>
</dbReference>
<comment type="caution">
    <text evidence="3">The sequence shown here is derived from an EMBL/GenBank/DDBJ whole genome shotgun (WGS) entry which is preliminary data.</text>
</comment>
<organism evidence="3 4">
    <name type="scientific">Mycoplana azooxidifex</name>
    <dbReference type="NCBI Taxonomy" id="1636188"/>
    <lineage>
        <taxon>Bacteria</taxon>
        <taxon>Pseudomonadati</taxon>
        <taxon>Pseudomonadota</taxon>
        <taxon>Alphaproteobacteria</taxon>
        <taxon>Hyphomicrobiales</taxon>
        <taxon>Rhizobiaceae</taxon>
        <taxon>Mycoplana</taxon>
    </lineage>
</organism>
<evidence type="ECO:0000259" key="1">
    <source>
        <dbReference type="Pfam" id="PF01272"/>
    </source>
</evidence>
<dbReference type="InterPro" id="IPR023459">
    <property type="entry name" value="Tscrpt_elong_fac_GreA/B_fam"/>
</dbReference>
<dbReference type="RefSeq" id="WP_183806825.1">
    <property type="nucleotide sequence ID" value="NZ_JACIEE010000007.1"/>
</dbReference>
<dbReference type="Pfam" id="PF01272">
    <property type="entry name" value="GreA_GreB"/>
    <property type="match status" value="1"/>
</dbReference>
<dbReference type="InterPro" id="IPR036953">
    <property type="entry name" value="GreA/GreB_C_sf"/>
</dbReference>
<dbReference type="NCBIfam" id="NF004396">
    <property type="entry name" value="PRK05753.1"/>
    <property type="match status" value="1"/>
</dbReference>
<dbReference type="AlphaFoldDB" id="A0A7W6D9Q7"/>
<dbReference type="SUPFAM" id="SSF54534">
    <property type="entry name" value="FKBP-like"/>
    <property type="match status" value="1"/>
</dbReference>
<protein>
    <submittedName>
        <fullName evidence="3">Regulator of nucleoside diphosphate kinase</fullName>
    </submittedName>
</protein>
<feature type="domain" description="Transcription elongation factor GreA/GreB C-terminal" evidence="1">
    <location>
        <begin position="58"/>
        <end position="131"/>
    </location>
</feature>
<dbReference type="GO" id="GO:0003677">
    <property type="term" value="F:DNA binding"/>
    <property type="evidence" value="ECO:0007669"/>
    <property type="project" value="InterPro"/>
</dbReference>
<proteinExistence type="predicted"/>
<accession>A0A7W6D9Q7</accession>
<evidence type="ECO:0000313" key="4">
    <source>
        <dbReference type="Proteomes" id="UP000574761"/>
    </source>
</evidence>
<dbReference type="Gene3D" id="3.10.50.30">
    <property type="entry name" value="Transcription elongation factor, GreA/GreB, C-terminal domain"/>
    <property type="match status" value="1"/>
</dbReference>
<dbReference type="Pfam" id="PF14760">
    <property type="entry name" value="Rnk_N"/>
    <property type="match status" value="1"/>
</dbReference>
<feature type="domain" description="Regulator of nucleoside diphosphate kinase N-terminal" evidence="2">
    <location>
        <begin position="11"/>
        <end position="51"/>
    </location>
</feature>
<keyword evidence="3" id="KW-0418">Kinase</keyword>
<keyword evidence="3" id="KW-0808">Transferase</keyword>
<dbReference type="Gene3D" id="1.10.286.20">
    <property type="match status" value="1"/>
</dbReference>
<evidence type="ECO:0000313" key="3">
    <source>
        <dbReference type="EMBL" id="MBB3978594.1"/>
    </source>
</evidence>
<dbReference type="InterPro" id="IPR029462">
    <property type="entry name" value="Rnk_N"/>
</dbReference>
<dbReference type="EMBL" id="JACIEE010000007">
    <property type="protein sequence ID" value="MBB3978594.1"/>
    <property type="molecule type" value="Genomic_DNA"/>
</dbReference>
<dbReference type="GO" id="GO:0070063">
    <property type="term" value="F:RNA polymerase binding"/>
    <property type="evidence" value="ECO:0007669"/>
    <property type="project" value="InterPro"/>
</dbReference>
<dbReference type="PANTHER" id="PTHR30437">
    <property type="entry name" value="TRANSCRIPTION ELONGATION FACTOR GREA"/>
    <property type="match status" value="1"/>
</dbReference>
<name>A0A7W6D9Q7_9HYPH</name>
<keyword evidence="4" id="KW-1185">Reference proteome</keyword>